<evidence type="ECO:0000313" key="2">
    <source>
        <dbReference type="EMBL" id="GGJ64659.1"/>
    </source>
</evidence>
<sequence length="41" mass="4533">MTQASPTRTPASVVALAWIVVILPILWALWQTLLKVVQLFG</sequence>
<dbReference type="RefSeq" id="WP_268238796.1">
    <property type="nucleotide sequence ID" value="NZ_BMOE01000001.1"/>
</dbReference>
<reference evidence="2" key="2">
    <citation type="submission" date="2020-09" db="EMBL/GenBank/DDBJ databases">
        <authorList>
            <person name="Sun Q."/>
            <person name="Ohkuma M."/>
        </authorList>
    </citation>
    <scope>NUCLEOTIDE SEQUENCE</scope>
    <source>
        <strain evidence="2">JCM 14371</strain>
    </source>
</reference>
<organism evidence="2 3">
    <name type="scientific">Deinococcus aquiradiocola</name>
    <dbReference type="NCBI Taxonomy" id="393059"/>
    <lineage>
        <taxon>Bacteria</taxon>
        <taxon>Thermotogati</taxon>
        <taxon>Deinococcota</taxon>
        <taxon>Deinococci</taxon>
        <taxon>Deinococcales</taxon>
        <taxon>Deinococcaceae</taxon>
        <taxon>Deinococcus</taxon>
    </lineage>
</organism>
<gene>
    <name evidence="2" type="ORF">GCM10008939_05710</name>
</gene>
<evidence type="ECO:0000256" key="1">
    <source>
        <dbReference type="SAM" id="Phobius"/>
    </source>
</evidence>
<comment type="caution">
    <text evidence="2">The sequence shown here is derived from an EMBL/GenBank/DDBJ whole genome shotgun (WGS) entry which is preliminary data.</text>
</comment>
<keyword evidence="3" id="KW-1185">Reference proteome</keyword>
<keyword evidence="1" id="KW-0812">Transmembrane</keyword>
<reference evidence="2" key="1">
    <citation type="journal article" date="2014" name="Int. J. Syst. Evol. Microbiol.">
        <title>Complete genome sequence of Corynebacterium casei LMG S-19264T (=DSM 44701T), isolated from a smear-ripened cheese.</title>
        <authorList>
            <consortium name="US DOE Joint Genome Institute (JGI-PGF)"/>
            <person name="Walter F."/>
            <person name="Albersmeier A."/>
            <person name="Kalinowski J."/>
            <person name="Ruckert C."/>
        </authorList>
    </citation>
    <scope>NUCLEOTIDE SEQUENCE</scope>
    <source>
        <strain evidence="2">JCM 14371</strain>
    </source>
</reference>
<evidence type="ECO:0008006" key="4">
    <source>
        <dbReference type="Google" id="ProtNLM"/>
    </source>
</evidence>
<keyword evidence="1" id="KW-0472">Membrane</keyword>
<dbReference type="AlphaFoldDB" id="A0A917UKR8"/>
<evidence type="ECO:0000313" key="3">
    <source>
        <dbReference type="Proteomes" id="UP000635726"/>
    </source>
</evidence>
<protein>
    <recommendedName>
        <fullName evidence="4">Oxalate:formate antiporter</fullName>
    </recommendedName>
</protein>
<keyword evidence="1" id="KW-1133">Transmembrane helix</keyword>
<dbReference type="EMBL" id="BMOE01000001">
    <property type="protein sequence ID" value="GGJ64659.1"/>
    <property type="molecule type" value="Genomic_DNA"/>
</dbReference>
<proteinExistence type="predicted"/>
<feature type="transmembrane region" description="Helical" evidence="1">
    <location>
        <begin position="12"/>
        <end position="30"/>
    </location>
</feature>
<name>A0A917UKR8_9DEIO</name>
<dbReference type="Proteomes" id="UP000635726">
    <property type="component" value="Unassembled WGS sequence"/>
</dbReference>
<accession>A0A917UKR8</accession>